<evidence type="ECO:0000256" key="1">
    <source>
        <dbReference type="SAM" id="Phobius"/>
    </source>
</evidence>
<evidence type="ECO:0000313" key="3">
    <source>
        <dbReference type="Proteomes" id="UP001596380"/>
    </source>
</evidence>
<reference evidence="3" key="1">
    <citation type="journal article" date="2019" name="Int. J. Syst. Evol. Microbiol.">
        <title>The Global Catalogue of Microorganisms (GCM) 10K type strain sequencing project: providing services to taxonomists for standard genome sequencing and annotation.</title>
        <authorList>
            <consortium name="The Broad Institute Genomics Platform"/>
            <consortium name="The Broad Institute Genome Sequencing Center for Infectious Disease"/>
            <person name="Wu L."/>
            <person name="Ma J."/>
        </authorList>
    </citation>
    <scope>NUCLEOTIDE SEQUENCE [LARGE SCALE GENOMIC DNA]</scope>
    <source>
        <strain evidence="3">JCM 3369</strain>
    </source>
</reference>
<accession>A0ABW2CP74</accession>
<name>A0ABW2CP74_9ACTN</name>
<gene>
    <name evidence="2" type="ORF">ACFQKB_27885</name>
</gene>
<keyword evidence="1" id="KW-0812">Transmembrane</keyword>
<keyword evidence="3" id="KW-1185">Reference proteome</keyword>
<feature type="transmembrane region" description="Helical" evidence="1">
    <location>
        <begin position="52"/>
        <end position="69"/>
    </location>
</feature>
<dbReference type="RefSeq" id="WP_160821224.1">
    <property type="nucleotide sequence ID" value="NZ_JBHSXE010000001.1"/>
</dbReference>
<protein>
    <submittedName>
        <fullName evidence="2">Uncharacterized protein</fullName>
    </submittedName>
</protein>
<evidence type="ECO:0000313" key="2">
    <source>
        <dbReference type="EMBL" id="MFC6883609.1"/>
    </source>
</evidence>
<organism evidence="2 3">
    <name type="scientific">Actinomadura yumaensis</name>
    <dbReference type="NCBI Taxonomy" id="111807"/>
    <lineage>
        <taxon>Bacteria</taxon>
        <taxon>Bacillati</taxon>
        <taxon>Actinomycetota</taxon>
        <taxon>Actinomycetes</taxon>
        <taxon>Streptosporangiales</taxon>
        <taxon>Thermomonosporaceae</taxon>
        <taxon>Actinomadura</taxon>
    </lineage>
</organism>
<dbReference type="EMBL" id="JBHSXS010000020">
    <property type="protein sequence ID" value="MFC6883609.1"/>
    <property type="molecule type" value="Genomic_DNA"/>
</dbReference>
<proteinExistence type="predicted"/>
<keyword evidence="1" id="KW-1133">Transmembrane helix</keyword>
<sequence>MGAEDDFGLWERELKPGTPDADGGGARGMLLVAGATATGCTALIALGEVPLGAAGLVLSSVILLLWRIGL</sequence>
<dbReference type="Proteomes" id="UP001596380">
    <property type="component" value="Unassembled WGS sequence"/>
</dbReference>
<comment type="caution">
    <text evidence="2">The sequence shown here is derived from an EMBL/GenBank/DDBJ whole genome shotgun (WGS) entry which is preliminary data.</text>
</comment>
<keyword evidence="1" id="KW-0472">Membrane</keyword>